<dbReference type="SUPFAM" id="SSF49785">
    <property type="entry name" value="Galactose-binding domain-like"/>
    <property type="match status" value="1"/>
</dbReference>
<feature type="domain" description="Glycosyl hydrolases family 2 sugar binding" evidence="4">
    <location>
        <begin position="940"/>
        <end position="1077"/>
    </location>
</feature>
<dbReference type="InterPro" id="IPR006104">
    <property type="entry name" value="Glyco_hydro_2_N"/>
</dbReference>
<evidence type="ECO:0000256" key="3">
    <source>
        <dbReference type="ARBA" id="ARBA00022801"/>
    </source>
</evidence>
<evidence type="ECO:0000259" key="4">
    <source>
        <dbReference type="Pfam" id="PF02837"/>
    </source>
</evidence>
<dbReference type="PANTHER" id="PTHR43817:SF1">
    <property type="entry name" value="HYDROLASE, FAMILY 43, PUTATIVE (AFU_ORTHOLOGUE AFUA_3G01660)-RELATED"/>
    <property type="match status" value="1"/>
</dbReference>
<protein>
    <submittedName>
        <fullName evidence="5">Glycosyl hydrolase family 2</fullName>
    </submittedName>
</protein>
<evidence type="ECO:0000313" key="5">
    <source>
        <dbReference type="EMBL" id="RGX07862.1"/>
    </source>
</evidence>
<gene>
    <name evidence="5" type="ORF">DWV35_17895</name>
</gene>
<dbReference type="GO" id="GO:0005975">
    <property type="term" value="P:carbohydrate metabolic process"/>
    <property type="evidence" value="ECO:0007669"/>
    <property type="project" value="InterPro"/>
</dbReference>
<proteinExistence type="inferred from homology"/>
<evidence type="ECO:0000256" key="1">
    <source>
        <dbReference type="ARBA" id="ARBA00007401"/>
    </source>
</evidence>
<reference evidence="5 6" key="1">
    <citation type="submission" date="2018-08" db="EMBL/GenBank/DDBJ databases">
        <title>A genome reference for cultivated species of the human gut microbiota.</title>
        <authorList>
            <person name="Zou Y."/>
            <person name="Xue W."/>
            <person name="Luo G."/>
        </authorList>
    </citation>
    <scope>NUCLEOTIDE SEQUENCE [LARGE SCALE GENOMIC DNA]</scope>
    <source>
        <strain evidence="5 6">AF04-46</strain>
    </source>
</reference>
<dbReference type="EMBL" id="QSBI01000025">
    <property type="protein sequence ID" value="RGX07862.1"/>
    <property type="molecule type" value="Genomic_DNA"/>
</dbReference>
<dbReference type="Proteomes" id="UP000286031">
    <property type="component" value="Unassembled WGS sequence"/>
</dbReference>
<dbReference type="RefSeq" id="WP_117513976.1">
    <property type="nucleotide sequence ID" value="NZ_JAQCPI010000035.1"/>
</dbReference>
<organism evidence="5 6">
    <name type="scientific">Bacteroides ovatus</name>
    <dbReference type="NCBI Taxonomy" id="28116"/>
    <lineage>
        <taxon>Bacteria</taxon>
        <taxon>Pseudomonadati</taxon>
        <taxon>Bacteroidota</taxon>
        <taxon>Bacteroidia</taxon>
        <taxon>Bacteroidales</taxon>
        <taxon>Bacteroidaceae</taxon>
        <taxon>Bacteroides</taxon>
    </lineage>
</organism>
<evidence type="ECO:0000256" key="2">
    <source>
        <dbReference type="ARBA" id="ARBA00022729"/>
    </source>
</evidence>
<comment type="similarity">
    <text evidence="1">Belongs to the glycosyl hydrolase 2 family.</text>
</comment>
<sequence>MKMFYRTLLLGGLLVLCGHSSVKQEKGNIDLLRQEFRFPNDSARTKLWWFHGETETTKEGITADLEAFKQAGIGGVVYYDQVHGKGTDASPVFSKDWWEKLIFSASEAKRLGLTFEVNVSNGYVAGGPWITKKLSMQKVVASDTVVSGNCRFSGRLPLPTSQSEFWDFAVIAFPVTGTVETSISRKPELSSNMEGLSLESLFVENGKLVEMPRLLPGESVYIKMDFRSPFSARSFTYSANPRGKARTCAMNIPGHSSDQFYGAMYEALPDMGELEASDDGLHYKKVCKLKPVYQGVSTKCRQHTVTFPEVKSRFFRIHLHDWADSKNRYSKLLIGGLLLSSQEKVNNWEDKAGFNSDFIENEERPSLPSTDAINPADVIDLTKLVDGNGVLNWNVPQGEWMIMRFAHESQGGYTKHGRTGLKGLECDKMSAEAAIVQWKNYFKVIYDSLSVRGCPPSGMIMDSHEAGAQNWTPGFEQEFMKRKGYDIHPYLPALMGYVVGSAEVSDRFLYDMRRTIADLISDRYYGTLDSLCLDAGLDFTAQAIGNALNIVGDNIQAKGRVQKPQGEFWAYQTEGSYDIKEASSAAHLYGKRVASAEAFTDAKFSHSLADLKNLADYVLAFGSNEFVVCASAYQPWTDKIPGNTGGGRHYCLNRNNTYWNYSCPFWDYQARCAGLLRKGIPVVDLCVYLGDNPPVKLLSYRLPEMSEGYNFDVCTTDALINRTKALDGDIVLPDGMKYRMLVLQKDCEMTLAALRHIAALVKQGVPLYGDRPAYPVSLAERMHDNEYDKMVTALWGTGKKESGVHSLGKGHVYWGMTLEEALRKEEIRPDIILKSGNEPEDRMYFTHRHLPDVDIYFVNNHSKNVFSDSIHLRTDRRYAEYWDPVSGECYSLPAILGENSLSLRLSLAARESGFIIVSDRKNDALPARGFTTDKARKYIVNGDWKVYFDPRWGGPGEMVFTQLTDWSKKKEPGIVYYSGTAVYKKNIHIDKKEKDKQILLSFDQLGSLARIYLNGHEVSTLWCSPWETDLTRWAVEGENSLEIHVVNSLMNRMIGDASLPQNERFTYAYPTIATSKDTLVPSGIIGNVYLVVR</sequence>
<dbReference type="NCBIfam" id="NF045579">
    <property type="entry name" value="rhamnoside_JR"/>
    <property type="match status" value="1"/>
</dbReference>
<comment type="caution">
    <text evidence="5">The sequence shown here is derived from an EMBL/GenBank/DDBJ whole genome shotgun (WGS) entry which is preliminary data.</text>
</comment>
<dbReference type="Pfam" id="PF17132">
    <property type="entry name" value="Glyco_hydro_106"/>
    <property type="match status" value="1"/>
</dbReference>
<keyword evidence="2" id="KW-0732">Signal</keyword>
<dbReference type="AlphaFoldDB" id="A0A413ELB9"/>
<dbReference type="GO" id="GO:0004553">
    <property type="term" value="F:hydrolase activity, hydrolyzing O-glycosyl compounds"/>
    <property type="evidence" value="ECO:0007669"/>
    <property type="project" value="InterPro"/>
</dbReference>
<name>A0A413ELB9_BACOV</name>
<keyword evidence="3 5" id="KW-0378">Hydrolase</keyword>
<accession>A0A413ELB9</accession>
<evidence type="ECO:0000313" key="6">
    <source>
        <dbReference type="Proteomes" id="UP000286031"/>
    </source>
</evidence>
<dbReference type="PANTHER" id="PTHR43817">
    <property type="entry name" value="GLYCOSYL HYDROLASE"/>
    <property type="match status" value="1"/>
</dbReference>
<dbReference type="InterPro" id="IPR008979">
    <property type="entry name" value="Galactose-bd-like_sf"/>
</dbReference>
<dbReference type="Gene3D" id="2.60.120.260">
    <property type="entry name" value="Galactose-binding domain-like"/>
    <property type="match status" value="1"/>
</dbReference>
<dbReference type="Pfam" id="PF02837">
    <property type="entry name" value="Glyco_hydro_2_N"/>
    <property type="match status" value="1"/>
</dbReference>